<dbReference type="InterPro" id="IPR021440">
    <property type="entry name" value="DUF3089"/>
</dbReference>
<evidence type="ECO:0000256" key="1">
    <source>
        <dbReference type="SAM" id="MobiDB-lite"/>
    </source>
</evidence>
<dbReference type="Proteomes" id="UP000460626">
    <property type="component" value="Unassembled WGS sequence"/>
</dbReference>
<evidence type="ECO:0000313" key="3">
    <source>
        <dbReference type="Proteomes" id="UP000460626"/>
    </source>
</evidence>
<dbReference type="OrthoDB" id="9794645at2"/>
<dbReference type="InterPro" id="IPR029058">
    <property type="entry name" value="AB_hydrolase_fold"/>
</dbReference>
<dbReference type="AlphaFoldDB" id="A0A844ZZS1"/>
<feature type="compositionally biased region" description="Low complexity" evidence="1">
    <location>
        <begin position="87"/>
        <end position="96"/>
    </location>
</feature>
<dbReference type="Pfam" id="PF11288">
    <property type="entry name" value="DUF3089"/>
    <property type="match status" value="1"/>
</dbReference>
<name>A0A844ZZS1_9SPHN</name>
<dbReference type="Gene3D" id="3.40.50.1820">
    <property type="entry name" value="alpha/beta hydrolase"/>
    <property type="match status" value="1"/>
</dbReference>
<feature type="region of interest" description="Disordered" evidence="1">
    <location>
        <begin position="87"/>
        <end position="114"/>
    </location>
</feature>
<evidence type="ECO:0000313" key="2">
    <source>
        <dbReference type="EMBL" id="MXO93771.1"/>
    </source>
</evidence>
<organism evidence="2 3">
    <name type="scientific">Aurantiacibacter arachoides</name>
    <dbReference type="NCBI Taxonomy" id="1850444"/>
    <lineage>
        <taxon>Bacteria</taxon>
        <taxon>Pseudomonadati</taxon>
        <taxon>Pseudomonadota</taxon>
        <taxon>Alphaproteobacteria</taxon>
        <taxon>Sphingomonadales</taxon>
        <taxon>Erythrobacteraceae</taxon>
        <taxon>Aurantiacibacter</taxon>
    </lineage>
</organism>
<protein>
    <submittedName>
        <fullName evidence="2">DUF3089 domain-containing protein</fullName>
    </submittedName>
</protein>
<gene>
    <name evidence="2" type="ORF">GRI62_09140</name>
</gene>
<dbReference type="SUPFAM" id="SSF53474">
    <property type="entry name" value="alpha/beta-Hydrolases"/>
    <property type="match status" value="1"/>
</dbReference>
<dbReference type="EMBL" id="WTYH01000001">
    <property type="protein sequence ID" value="MXO93771.1"/>
    <property type="molecule type" value="Genomic_DNA"/>
</dbReference>
<accession>A0A844ZZS1</accession>
<keyword evidence="3" id="KW-1185">Reference proteome</keyword>
<reference evidence="2 3" key="1">
    <citation type="submission" date="2019-12" db="EMBL/GenBank/DDBJ databases">
        <title>Genomic-based taxomic classification of the family Erythrobacteraceae.</title>
        <authorList>
            <person name="Xu L."/>
        </authorList>
    </citation>
    <scope>NUCLEOTIDE SEQUENCE [LARGE SCALE GENOMIC DNA]</scope>
    <source>
        <strain evidence="2 3">RC4-10-4</strain>
    </source>
</reference>
<comment type="caution">
    <text evidence="2">The sequence shown here is derived from an EMBL/GenBank/DDBJ whole genome shotgun (WGS) entry which is preliminary data.</text>
</comment>
<proteinExistence type="predicted"/>
<sequence length="418" mass="44630">MRKFLYIITFLILLVAAGLFALRIWSDELTEIALVPDTEFVEQDPLEQNAYQDPDMWFSRPGKGVANDPARWQPALADAEDAETPMASASAMPLAPGTVGSTAGPATGLPAEAPASGEPPRFAVFFVHPTSFYDSRAWNASLADTDSQARARLMVRGMASAFNQASEIWVPRYRQATFGAFITVDPAGTQAIDAAYRDIAQAFDFFIDSVPADMPIVLVGHSQGAYHVTRLLQDKVAGTPLQARVAMAYPIGWPISIEHDLPSLGLPGCATPDQAGCVFSYASFAEPAEPGQFLRRYAELPGMDGQARGESPILCVNPITGTLNGTATAASNLGTLVPDDELTTGELVTSAVGARCADNGLLLIGDPPDLGRYVLPGNNYHVYDIPLFWANLQADVARRVRAWAGTTATTGQGPSPRS</sequence>